<dbReference type="SUPFAM" id="SSF53098">
    <property type="entry name" value="Ribonuclease H-like"/>
    <property type="match status" value="1"/>
</dbReference>
<reference evidence="1 2" key="1">
    <citation type="journal article" date="2013" name="Front. Plant Sci.">
        <title>The Reference Genome of the Halophytic Plant Eutrema salsugineum.</title>
        <authorList>
            <person name="Yang R."/>
            <person name="Jarvis D.E."/>
            <person name="Chen H."/>
            <person name="Beilstein M.A."/>
            <person name="Grimwood J."/>
            <person name="Jenkins J."/>
            <person name="Shu S."/>
            <person name="Prochnik S."/>
            <person name="Xin M."/>
            <person name="Ma C."/>
            <person name="Schmutz J."/>
            <person name="Wing R.A."/>
            <person name="Mitchell-Olds T."/>
            <person name="Schumaker K.S."/>
            <person name="Wang X."/>
        </authorList>
    </citation>
    <scope>NUCLEOTIDE SEQUENCE [LARGE SCALE GENOMIC DNA]</scope>
</reference>
<dbReference type="KEGG" id="eus:EUTSA_v10002971mg"/>
<dbReference type="eggNOG" id="ENOG502QUNQ">
    <property type="taxonomic scope" value="Eukaryota"/>
</dbReference>
<feature type="non-terminal residue" evidence="1">
    <location>
        <position position="267"/>
    </location>
</feature>
<evidence type="ECO:0000313" key="1">
    <source>
        <dbReference type="EMBL" id="ESQ37081.1"/>
    </source>
</evidence>
<proteinExistence type="predicted"/>
<dbReference type="EMBL" id="KI517609">
    <property type="protein sequence ID" value="ESQ37081.1"/>
    <property type="molecule type" value="Genomic_DNA"/>
</dbReference>
<keyword evidence="2" id="KW-1185">Reference proteome</keyword>
<sequence>MMRRFTQQHNLHQPAVTRFAISFITLAQYHRQKNNIRTLVTSQDWNESKWPKEAEARKVRNHYARQFLEELLWLVDGEKKPSMGYIYEAMDRAKEAIANTFNQREEQAFEIIDERWDCQLHQHFHAAGYFLNPEFQYLHTNEVNYQISQDLDKFKSASGLFGNAMAIRQRTTNHQVRNWIYSSTPTLRDLALKVLSLTLHTKKRNRLAQDRLNDMVFVKYNRALKRRYNRKDIIDPILLDDIDESNEWLLGRMDGHDDDYNDLVFNN</sequence>
<dbReference type="OMA" id="INDANEW"/>
<evidence type="ECO:0008006" key="3">
    <source>
        <dbReference type="Google" id="ProtNLM"/>
    </source>
</evidence>
<accession>V4MXC4</accession>
<protein>
    <recommendedName>
        <fullName evidence="3">HAT C-terminal dimerisation domain-containing protein</fullName>
    </recommendedName>
</protein>
<evidence type="ECO:0000313" key="2">
    <source>
        <dbReference type="Proteomes" id="UP000030689"/>
    </source>
</evidence>
<dbReference type="Gramene" id="ESQ37081">
    <property type="protein sequence ID" value="ESQ37081"/>
    <property type="gene ID" value="EUTSA_v10002971mg"/>
</dbReference>
<name>V4MXC4_EUTSA</name>
<dbReference type="AlphaFoldDB" id="V4MXC4"/>
<dbReference type="STRING" id="72664.V4MXC4"/>
<gene>
    <name evidence="1" type="ORF">EUTSA_v10002971mg</name>
</gene>
<dbReference type="Proteomes" id="UP000030689">
    <property type="component" value="Unassembled WGS sequence"/>
</dbReference>
<dbReference type="InterPro" id="IPR012337">
    <property type="entry name" value="RNaseH-like_sf"/>
</dbReference>
<organism evidence="1 2">
    <name type="scientific">Eutrema salsugineum</name>
    <name type="common">Saltwater cress</name>
    <name type="synonym">Sisymbrium salsugineum</name>
    <dbReference type="NCBI Taxonomy" id="72664"/>
    <lineage>
        <taxon>Eukaryota</taxon>
        <taxon>Viridiplantae</taxon>
        <taxon>Streptophyta</taxon>
        <taxon>Embryophyta</taxon>
        <taxon>Tracheophyta</taxon>
        <taxon>Spermatophyta</taxon>
        <taxon>Magnoliopsida</taxon>
        <taxon>eudicotyledons</taxon>
        <taxon>Gunneridae</taxon>
        <taxon>Pentapetalae</taxon>
        <taxon>rosids</taxon>
        <taxon>malvids</taxon>
        <taxon>Brassicales</taxon>
        <taxon>Brassicaceae</taxon>
        <taxon>Eutremeae</taxon>
        <taxon>Eutrema</taxon>
    </lineage>
</organism>